<dbReference type="SUPFAM" id="SSF55347">
    <property type="entry name" value="Glyceraldehyde-3-phosphate dehydrogenase-like, C-terminal domain"/>
    <property type="match status" value="1"/>
</dbReference>
<evidence type="ECO:0000259" key="1">
    <source>
        <dbReference type="Pfam" id="PF01408"/>
    </source>
</evidence>
<feature type="domain" description="GFO/IDH/MocA-like oxidoreductase" evidence="2">
    <location>
        <begin position="130"/>
        <end position="265"/>
    </location>
</feature>
<organism evidence="3 4">
    <name type="scientific">Paracoccus broussonetiae</name>
    <dbReference type="NCBI Taxonomy" id="3075834"/>
    <lineage>
        <taxon>Bacteria</taxon>
        <taxon>Pseudomonadati</taxon>
        <taxon>Pseudomonadota</taxon>
        <taxon>Alphaproteobacteria</taxon>
        <taxon>Rhodobacterales</taxon>
        <taxon>Paracoccaceae</taxon>
        <taxon>Paracoccus</taxon>
    </lineage>
</organism>
<gene>
    <name evidence="3" type="ORF">RM190_04160</name>
</gene>
<name>A0ABU3EA58_9RHOB</name>
<dbReference type="InterPro" id="IPR055170">
    <property type="entry name" value="GFO_IDH_MocA-like_dom"/>
</dbReference>
<evidence type="ECO:0000313" key="4">
    <source>
        <dbReference type="Proteomes" id="UP001251085"/>
    </source>
</evidence>
<reference evidence="4" key="1">
    <citation type="submission" date="2023-07" db="EMBL/GenBank/DDBJ databases">
        <title>Characterization of two Paracoccaceae strains isolated from Phycosphere and proposal of Xinfangfangia lacusdiani sp. nov.</title>
        <authorList>
            <person name="Deng Y."/>
            <person name="Zhang Y.Q."/>
        </authorList>
    </citation>
    <scope>NUCLEOTIDE SEQUENCE [LARGE SCALE GENOMIC DNA]</scope>
    <source>
        <strain evidence="4">CPCC 101403</strain>
    </source>
</reference>
<dbReference type="Pfam" id="PF01408">
    <property type="entry name" value="GFO_IDH_MocA"/>
    <property type="match status" value="1"/>
</dbReference>
<dbReference type="Gene3D" id="3.30.360.10">
    <property type="entry name" value="Dihydrodipicolinate Reductase, domain 2"/>
    <property type="match status" value="1"/>
</dbReference>
<dbReference type="Pfam" id="PF22725">
    <property type="entry name" value="GFO_IDH_MocA_C3"/>
    <property type="match status" value="1"/>
</dbReference>
<protein>
    <submittedName>
        <fullName evidence="3">Gfo/Idh/MocA family oxidoreductase</fullName>
    </submittedName>
</protein>
<feature type="domain" description="Gfo/Idh/MocA-like oxidoreductase N-terminal" evidence="1">
    <location>
        <begin position="6"/>
        <end position="122"/>
    </location>
</feature>
<dbReference type="InterPro" id="IPR036291">
    <property type="entry name" value="NAD(P)-bd_dom_sf"/>
</dbReference>
<dbReference type="Proteomes" id="UP001251085">
    <property type="component" value="Unassembled WGS sequence"/>
</dbReference>
<dbReference type="PANTHER" id="PTHR43377:SF8">
    <property type="entry name" value="BLR3664 PROTEIN"/>
    <property type="match status" value="1"/>
</dbReference>
<evidence type="ECO:0000313" key="3">
    <source>
        <dbReference type="EMBL" id="MDT1061041.1"/>
    </source>
</evidence>
<dbReference type="InterPro" id="IPR051450">
    <property type="entry name" value="Gfo/Idh/MocA_Oxidoreductases"/>
</dbReference>
<dbReference type="SUPFAM" id="SSF51735">
    <property type="entry name" value="NAD(P)-binding Rossmann-fold domains"/>
    <property type="match status" value="1"/>
</dbReference>
<comment type="caution">
    <text evidence="3">The sequence shown here is derived from an EMBL/GenBank/DDBJ whole genome shotgun (WGS) entry which is preliminary data.</text>
</comment>
<dbReference type="PANTHER" id="PTHR43377">
    <property type="entry name" value="BILIVERDIN REDUCTASE A"/>
    <property type="match status" value="1"/>
</dbReference>
<accession>A0ABU3EA58</accession>
<evidence type="ECO:0000259" key="2">
    <source>
        <dbReference type="Pfam" id="PF22725"/>
    </source>
</evidence>
<dbReference type="Gene3D" id="3.40.50.720">
    <property type="entry name" value="NAD(P)-binding Rossmann-like Domain"/>
    <property type="match status" value="1"/>
</dbReference>
<sequence>MTAPVRLAVMGAGLIGKRHAMHVHASDEAELACVIDPTPAGEAVAREFGSIWARDLDEALQKARPEGMIVATPNQIHMQNGLDCIAAGIPALVEKPLCDNVADAERLVLAAEAAGVVLLTGHHRRHNLLMQKAREIIDSGAIGTPIVANAMFWLHKPDDYFDVAWRREKGAGPVFLNLIHDVDNLRYLLGDVVAVTARESNAVRGNAVEETAVILLEFASGALATASVCDSTVAPWSWEMTTGENPAYPRSDEHCYLIGGTHGSLALPSLDLRTAQGARSWYSPFNLQRPGIPNEDPLARQVTQFARVIRGQEPPLVSGREGLETLRVIEAVKRSAASGGRVTL</sequence>
<dbReference type="EMBL" id="JAVRQI010000002">
    <property type="protein sequence ID" value="MDT1061041.1"/>
    <property type="molecule type" value="Genomic_DNA"/>
</dbReference>
<proteinExistence type="predicted"/>
<dbReference type="InterPro" id="IPR000683">
    <property type="entry name" value="Gfo/Idh/MocA-like_OxRdtase_N"/>
</dbReference>
<keyword evidence="4" id="KW-1185">Reference proteome</keyword>
<dbReference type="RefSeq" id="WP_311758148.1">
    <property type="nucleotide sequence ID" value="NZ_JAVRQI010000002.1"/>
</dbReference>